<evidence type="ECO:0000313" key="2">
    <source>
        <dbReference type="Proteomes" id="UP000252731"/>
    </source>
</evidence>
<keyword evidence="2" id="KW-1185">Reference proteome</keyword>
<accession>A0A366JEJ7</accession>
<dbReference type="AlphaFoldDB" id="A0A366JEJ7"/>
<proteinExistence type="predicted"/>
<dbReference type="Proteomes" id="UP000252731">
    <property type="component" value="Unassembled WGS sequence"/>
</dbReference>
<protein>
    <recommendedName>
        <fullName evidence="3">Transposase</fullName>
    </recommendedName>
</protein>
<reference evidence="1 2" key="1">
    <citation type="submission" date="2018-06" db="EMBL/GenBank/DDBJ databases">
        <title>Freshwater and sediment microbial communities from various areas in North America, analyzing microbe dynamics in response to fracking.</title>
        <authorList>
            <person name="Lamendella R."/>
        </authorList>
    </citation>
    <scope>NUCLEOTIDE SEQUENCE [LARGE SCALE GENOMIC DNA]</scope>
    <source>
        <strain evidence="1 2">14_TX</strain>
    </source>
</reference>
<name>A0A366JEJ7_CYTFI</name>
<gene>
    <name evidence="1" type="ORF">DFO70_1432</name>
</gene>
<evidence type="ECO:0008006" key="3">
    <source>
        <dbReference type="Google" id="ProtNLM"/>
    </source>
</evidence>
<dbReference type="EMBL" id="QNSF01000043">
    <property type="protein sequence ID" value="RBP85406.1"/>
    <property type="molecule type" value="Genomic_DNA"/>
</dbReference>
<comment type="caution">
    <text evidence="1">The sequence shown here is derived from an EMBL/GenBank/DDBJ whole genome shotgun (WGS) entry which is preliminary data.</text>
</comment>
<organism evidence="1 2">
    <name type="scientific">Cytobacillus firmus</name>
    <name type="common">Bacillus firmus</name>
    <dbReference type="NCBI Taxonomy" id="1399"/>
    <lineage>
        <taxon>Bacteria</taxon>
        <taxon>Bacillati</taxon>
        <taxon>Bacillota</taxon>
        <taxon>Bacilli</taxon>
        <taxon>Bacillales</taxon>
        <taxon>Bacillaceae</taxon>
        <taxon>Cytobacillus</taxon>
    </lineage>
</organism>
<evidence type="ECO:0000313" key="1">
    <source>
        <dbReference type="EMBL" id="RBP85406.1"/>
    </source>
</evidence>
<sequence length="66" mass="7930">MEINHKRAYRIYKELGIQSMTPKNHKSTKYDQYKPTDPERIKTNIINKDFSVDQPNKKMVTDIIFE</sequence>